<dbReference type="InterPro" id="IPR017932">
    <property type="entry name" value="GATase_2_dom"/>
</dbReference>
<dbReference type="PANTHER" id="PTHR42824">
    <property type="entry name" value="GLUTAMINE AMIDOTRANSFERASE"/>
    <property type="match status" value="1"/>
</dbReference>
<evidence type="ECO:0000313" key="3">
    <source>
        <dbReference type="EMBL" id="QDU66346.1"/>
    </source>
</evidence>
<dbReference type="InterPro" id="IPR029055">
    <property type="entry name" value="Ntn_hydrolases_N"/>
</dbReference>
<evidence type="ECO:0000259" key="2">
    <source>
        <dbReference type="PROSITE" id="PS51278"/>
    </source>
</evidence>
<protein>
    <recommendedName>
        <fullName evidence="2">Glutamine amidotransferase type-2 domain-containing protein</fullName>
    </recommendedName>
</protein>
<dbReference type="CDD" id="cd01908">
    <property type="entry name" value="YafJ"/>
    <property type="match status" value="1"/>
</dbReference>
<dbReference type="PANTHER" id="PTHR42824:SF1">
    <property type="entry name" value="GLUTAMINE AMIDOTRANSFERASE YAFJ-RELATED"/>
    <property type="match status" value="1"/>
</dbReference>
<evidence type="ECO:0000256" key="1">
    <source>
        <dbReference type="ARBA" id="ARBA00022962"/>
    </source>
</evidence>
<organism evidence="3 4">
    <name type="scientific">Engelhardtia mirabilis</name>
    <dbReference type="NCBI Taxonomy" id="2528011"/>
    <lineage>
        <taxon>Bacteria</taxon>
        <taxon>Pseudomonadati</taxon>
        <taxon>Planctomycetota</taxon>
        <taxon>Planctomycetia</taxon>
        <taxon>Planctomycetia incertae sedis</taxon>
        <taxon>Engelhardtia</taxon>
    </lineage>
</organism>
<feature type="domain" description="Glutamine amidotransferase type-2" evidence="2">
    <location>
        <begin position="2"/>
        <end position="272"/>
    </location>
</feature>
<dbReference type="SUPFAM" id="SSF56235">
    <property type="entry name" value="N-terminal nucleophile aminohydrolases (Ntn hydrolases)"/>
    <property type="match status" value="1"/>
</dbReference>
<reference evidence="3 4" key="1">
    <citation type="submission" date="2019-02" db="EMBL/GenBank/DDBJ databases">
        <title>Deep-cultivation of Planctomycetes and their phenomic and genomic characterization uncovers novel biology.</title>
        <authorList>
            <person name="Wiegand S."/>
            <person name="Jogler M."/>
            <person name="Boedeker C."/>
            <person name="Pinto D."/>
            <person name="Vollmers J."/>
            <person name="Rivas-Marin E."/>
            <person name="Kohn T."/>
            <person name="Peeters S.H."/>
            <person name="Heuer A."/>
            <person name="Rast P."/>
            <person name="Oberbeckmann S."/>
            <person name="Bunk B."/>
            <person name="Jeske O."/>
            <person name="Meyerdierks A."/>
            <person name="Storesund J.E."/>
            <person name="Kallscheuer N."/>
            <person name="Luecker S."/>
            <person name="Lage O.M."/>
            <person name="Pohl T."/>
            <person name="Merkel B.J."/>
            <person name="Hornburger P."/>
            <person name="Mueller R.-W."/>
            <person name="Bruemmer F."/>
            <person name="Labrenz M."/>
            <person name="Spormann A.M."/>
            <person name="Op den Camp H."/>
            <person name="Overmann J."/>
            <person name="Amann R."/>
            <person name="Jetten M.S.M."/>
            <person name="Mascher T."/>
            <person name="Medema M.H."/>
            <person name="Devos D.P."/>
            <person name="Kaster A.-K."/>
            <person name="Ovreas L."/>
            <person name="Rohde M."/>
            <person name="Galperin M.Y."/>
            <person name="Jogler C."/>
        </authorList>
    </citation>
    <scope>NUCLEOTIDE SEQUENCE [LARGE SCALE GENOMIC DNA]</scope>
    <source>
        <strain evidence="3 4">Pla133</strain>
    </source>
</reference>
<dbReference type="InterPro" id="IPR026869">
    <property type="entry name" value="EgtC-like"/>
</dbReference>
<dbReference type="AlphaFoldDB" id="A0A518BHA1"/>
<dbReference type="Proteomes" id="UP000316921">
    <property type="component" value="Chromosome"/>
</dbReference>
<sequence>MCELFALSSRQPTRVSLSFEAFAEHGDPGGENRDGWGIAYYPGRSSRLMKEPAPAGDSELVRFIEVHDYASGLVVSHIRHASQGHISFDNTHPFERELGGTSHVFCHNGDLGQEIGRLAKGLGRFRPIGQTDSELAFCYLLSALEPMWLGAVGVPPLLERTAAVRECASLFAELGQANFLYADGDALFVHAHWREPADGSEGRGPGLHVLTHPLETAPHPVDVPGIRIRHAARNGPVAAVASVPLTSAPWEPIEQGTLLVVRDGVVVDRART</sequence>
<keyword evidence="1" id="KW-0315">Glutamine amidotransferase</keyword>
<dbReference type="PROSITE" id="PS51278">
    <property type="entry name" value="GATASE_TYPE_2"/>
    <property type="match status" value="1"/>
</dbReference>
<dbReference type="KEGG" id="pbap:Pla133_14160"/>
<evidence type="ECO:0000313" key="4">
    <source>
        <dbReference type="Proteomes" id="UP000316921"/>
    </source>
</evidence>
<gene>
    <name evidence="3" type="ORF">Pla133_14160</name>
</gene>
<proteinExistence type="predicted"/>
<name>A0A518BHA1_9BACT</name>
<dbReference type="RefSeq" id="WP_145064011.1">
    <property type="nucleotide sequence ID" value="NZ_CP036287.1"/>
</dbReference>
<dbReference type="Gene3D" id="3.60.20.10">
    <property type="entry name" value="Glutamine Phosphoribosylpyrophosphate, subunit 1, domain 1"/>
    <property type="match status" value="1"/>
</dbReference>
<dbReference type="Pfam" id="PF13230">
    <property type="entry name" value="GATase_4"/>
    <property type="match status" value="1"/>
</dbReference>
<accession>A0A518BHA1</accession>
<keyword evidence="4" id="KW-1185">Reference proteome</keyword>
<dbReference type="EMBL" id="CP036287">
    <property type="protein sequence ID" value="QDU66346.1"/>
    <property type="molecule type" value="Genomic_DNA"/>
</dbReference>